<sequence>MTSEQAAWFAQNFERLVENVEGVVLGKNHVLRLAFTTMLSGGHLLLEDAPGTGKTSLARAIAQTVDGTSSRIQFTPDLLPGDVTGMSMYDQGRGVFEFHPGPIFANVCLADEINRASPKTQSALLEVMEESRVTVDGESHRVPTPFMTIATQNPIEQAGTYRLPEAQLDRFMMKTSLGYPDAASTLRILEGVRVSAHHREIPAILGLDTLTQMIDTAKLVHTEPALRDYLARLVDATRRAPEVRLGVSIRGALALLRAAMTWAAAHGRTHVLPDDIKLLAEPVLAHRLILDPEAEFDGVTGNSVIARALLEVAPPAERAAG</sequence>
<dbReference type="PIRSF" id="PIRSF002849">
    <property type="entry name" value="AAA_ATPase_chaperone_MoxR_prd"/>
    <property type="match status" value="1"/>
</dbReference>
<name>A0A3L7A767_9MICO</name>
<comment type="caution">
    <text evidence="3">The sequence shown here is derived from an EMBL/GenBank/DDBJ whole genome shotgun (WGS) entry which is preliminary data.</text>
</comment>
<evidence type="ECO:0000313" key="3">
    <source>
        <dbReference type="EMBL" id="RLP76169.1"/>
    </source>
</evidence>
<dbReference type="GO" id="GO:0005524">
    <property type="term" value="F:ATP binding"/>
    <property type="evidence" value="ECO:0007669"/>
    <property type="project" value="InterPro"/>
</dbReference>
<dbReference type="AlphaFoldDB" id="A0A3L7A767"/>
<feature type="domain" description="ATPase AAA-3" evidence="1">
    <location>
        <begin position="43"/>
        <end position="173"/>
    </location>
</feature>
<dbReference type="GO" id="GO:0016887">
    <property type="term" value="F:ATP hydrolysis activity"/>
    <property type="evidence" value="ECO:0007669"/>
    <property type="project" value="InterPro"/>
</dbReference>
<evidence type="ECO:0000259" key="2">
    <source>
        <dbReference type="Pfam" id="PF17863"/>
    </source>
</evidence>
<accession>A0A3L7A767</accession>
<dbReference type="PANTHER" id="PTHR42759:SF5">
    <property type="entry name" value="METHANOL DEHYDROGENASE REGULATOR"/>
    <property type="match status" value="1"/>
</dbReference>
<evidence type="ECO:0000313" key="4">
    <source>
        <dbReference type="Proteomes" id="UP000272503"/>
    </source>
</evidence>
<dbReference type="CDD" id="cd00009">
    <property type="entry name" value="AAA"/>
    <property type="match status" value="1"/>
</dbReference>
<dbReference type="Pfam" id="PF17863">
    <property type="entry name" value="AAA_lid_2"/>
    <property type="match status" value="1"/>
</dbReference>
<dbReference type="Pfam" id="PF07726">
    <property type="entry name" value="AAA_3"/>
    <property type="match status" value="1"/>
</dbReference>
<keyword evidence="4" id="KW-1185">Reference proteome</keyword>
<dbReference type="InterPro" id="IPR011703">
    <property type="entry name" value="ATPase_AAA-3"/>
</dbReference>
<dbReference type="PANTHER" id="PTHR42759">
    <property type="entry name" value="MOXR FAMILY PROTEIN"/>
    <property type="match status" value="1"/>
</dbReference>
<dbReference type="RefSeq" id="WP_121648452.1">
    <property type="nucleotide sequence ID" value="NZ_RCUX01000005.1"/>
</dbReference>
<dbReference type="SUPFAM" id="SSF52540">
    <property type="entry name" value="P-loop containing nucleoside triphosphate hydrolases"/>
    <property type="match status" value="1"/>
</dbReference>
<dbReference type="Gene3D" id="1.10.8.80">
    <property type="entry name" value="Magnesium chelatase subunit I, C-Terminal domain"/>
    <property type="match status" value="1"/>
</dbReference>
<dbReference type="OrthoDB" id="9808397at2"/>
<dbReference type="Gene3D" id="3.40.50.300">
    <property type="entry name" value="P-loop containing nucleotide triphosphate hydrolases"/>
    <property type="match status" value="1"/>
</dbReference>
<gene>
    <name evidence="3" type="ORF">D9V32_07965</name>
</gene>
<reference evidence="3 4" key="1">
    <citation type="submission" date="2018-10" db="EMBL/GenBank/DDBJ databases">
        <authorList>
            <person name="Li J."/>
        </authorList>
    </citation>
    <scope>NUCLEOTIDE SEQUENCE [LARGE SCALE GENOMIC DNA]</scope>
    <source>
        <strain evidence="3 4">IF 016277</strain>
    </source>
</reference>
<dbReference type="Proteomes" id="UP000272503">
    <property type="component" value="Unassembled WGS sequence"/>
</dbReference>
<dbReference type="EMBL" id="RCUX01000005">
    <property type="protein sequence ID" value="RLP76169.1"/>
    <property type="molecule type" value="Genomic_DNA"/>
</dbReference>
<feature type="domain" description="ChlI/MoxR AAA lid" evidence="2">
    <location>
        <begin position="236"/>
        <end position="306"/>
    </location>
</feature>
<dbReference type="InterPro" id="IPR050764">
    <property type="entry name" value="CbbQ/NirQ/NorQ/GpvN"/>
</dbReference>
<dbReference type="InterPro" id="IPR027417">
    <property type="entry name" value="P-loop_NTPase"/>
</dbReference>
<organism evidence="3 4">
    <name type="scientific">Mycetocola tolaasinivorans</name>
    <dbReference type="NCBI Taxonomy" id="76635"/>
    <lineage>
        <taxon>Bacteria</taxon>
        <taxon>Bacillati</taxon>
        <taxon>Actinomycetota</taxon>
        <taxon>Actinomycetes</taxon>
        <taxon>Micrococcales</taxon>
        <taxon>Microbacteriaceae</taxon>
        <taxon>Mycetocola</taxon>
    </lineage>
</organism>
<evidence type="ECO:0000259" key="1">
    <source>
        <dbReference type="Pfam" id="PF07726"/>
    </source>
</evidence>
<dbReference type="InterPro" id="IPR041628">
    <property type="entry name" value="ChlI/MoxR_AAA_lid"/>
</dbReference>
<proteinExistence type="predicted"/>
<protein>
    <submittedName>
        <fullName evidence="3">MoxR family ATPase</fullName>
    </submittedName>
</protein>